<dbReference type="GO" id="GO:0016846">
    <property type="term" value="F:carbon-sulfur lyase activity"/>
    <property type="evidence" value="ECO:0007669"/>
    <property type="project" value="InterPro"/>
</dbReference>
<reference evidence="5 6" key="1">
    <citation type="journal article" date="2017" name="Int J Environ Stud">
        <title>Does the Miocene-Pliocene relict legume Oxytropis triphylla form nitrogen-fixing nodules with a combination of bacterial strains?</title>
        <authorList>
            <person name="Safronova V."/>
            <person name="Belimov A."/>
            <person name="Sazanova A."/>
            <person name="Kuznetsova I."/>
            <person name="Popova J."/>
            <person name="Andronov E."/>
            <person name="Verkhozina A."/>
            <person name="Tikhonovich I."/>
        </authorList>
    </citation>
    <scope>NUCLEOTIDE SEQUENCE [LARGE SCALE GENOMIC DNA]</scope>
    <source>
        <strain evidence="5 6">Tri-38</strain>
    </source>
</reference>
<evidence type="ECO:0000256" key="2">
    <source>
        <dbReference type="ARBA" id="ARBA00022723"/>
    </source>
</evidence>
<feature type="domain" description="CENP-V/GFA" evidence="4">
    <location>
        <begin position="5"/>
        <end position="124"/>
    </location>
</feature>
<dbReference type="PANTHER" id="PTHR28620">
    <property type="entry name" value="CENTROMERE PROTEIN V"/>
    <property type="match status" value="1"/>
</dbReference>
<organism evidence="5 6">
    <name type="scientific">Phyllobacterium zundukense</name>
    <dbReference type="NCBI Taxonomy" id="1867719"/>
    <lineage>
        <taxon>Bacteria</taxon>
        <taxon>Pseudomonadati</taxon>
        <taxon>Pseudomonadota</taxon>
        <taxon>Alphaproteobacteria</taxon>
        <taxon>Hyphomicrobiales</taxon>
        <taxon>Phyllobacteriaceae</taxon>
        <taxon>Phyllobacterium</taxon>
    </lineage>
</organism>
<keyword evidence="2" id="KW-0479">Metal-binding</keyword>
<dbReference type="AlphaFoldDB" id="A0A2N9VST6"/>
<name>A0A2N9VST6_9HYPH</name>
<dbReference type="InterPro" id="IPR006913">
    <property type="entry name" value="CENP-V/GFA"/>
</dbReference>
<dbReference type="RefSeq" id="WP_100001261.1">
    <property type="nucleotide sequence ID" value="NZ_CP017940.1"/>
</dbReference>
<evidence type="ECO:0000313" key="5">
    <source>
        <dbReference type="EMBL" id="PIO42554.1"/>
    </source>
</evidence>
<dbReference type="PANTHER" id="PTHR28620:SF1">
    <property type="entry name" value="CENP-V_GFA DOMAIN-CONTAINING PROTEIN"/>
    <property type="match status" value="1"/>
</dbReference>
<evidence type="ECO:0000256" key="3">
    <source>
        <dbReference type="ARBA" id="ARBA00022833"/>
    </source>
</evidence>
<dbReference type="Pfam" id="PF04828">
    <property type="entry name" value="GFA"/>
    <property type="match status" value="1"/>
</dbReference>
<dbReference type="Proteomes" id="UP000232163">
    <property type="component" value="Unassembled WGS sequence"/>
</dbReference>
<protein>
    <submittedName>
        <fullName evidence="5">Aldehyde-activating protein</fullName>
    </submittedName>
</protein>
<accession>A0A2N9VST6</accession>
<keyword evidence="6" id="KW-1185">Reference proteome</keyword>
<evidence type="ECO:0000313" key="6">
    <source>
        <dbReference type="Proteomes" id="UP000232163"/>
    </source>
</evidence>
<dbReference type="PROSITE" id="PS51891">
    <property type="entry name" value="CENP_V_GFA"/>
    <property type="match status" value="1"/>
</dbReference>
<evidence type="ECO:0000259" key="4">
    <source>
        <dbReference type="PROSITE" id="PS51891"/>
    </source>
</evidence>
<comment type="similarity">
    <text evidence="1">Belongs to the Gfa family.</text>
</comment>
<dbReference type="OrthoDB" id="9805575at2"/>
<dbReference type="InterPro" id="IPR011057">
    <property type="entry name" value="Mss4-like_sf"/>
</dbReference>
<dbReference type="InterPro" id="IPR052355">
    <property type="entry name" value="CENP-V-like"/>
</dbReference>
<dbReference type="Gene3D" id="2.170.150.70">
    <property type="match status" value="1"/>
</dbReference>
<keyword evidence="3" id="KW-0862">Zinc</keyword>
<dbReference type="GO" id="GO:0046872">
    <property type="term" value="F:metal ion binding"/>
    <property type="evidence" value="ECO:0007669"/>
    <property type="project" value="UniProtKB-KW"/>
</dbReference>
<comment type="caution">
    <text evidence="5">The sequence shown here is derived from an EMBL/GenBank/DDBJ whole genome shotgun (WGS) entry which is preliminary data.</text>
</comment>
<dbReference type="KEGG" id="pht:BLM14_12295"/>
<dbReference type="EMBL" id="MZMT01000053">
    <property type="protein sequence ID" value="PIO42554.1"/>
    <property type="molecule type" value="Genomic_DNA"/>
</dbReference>
<gene>
    <name evidence="5" type="ORF">B5P45_22740</name>
</gene>
<proteinExistence type="inferred from homology"/>
<dbReference type="SUPFAM" id="SSF51316">
    <property type="entry name" value="Mss4-like"/>
    <property type="match status" value="1"/>
</dbReference>
<sequence length="133" mass="14721">MEQTFHGSCHCGAVRFEADIDLDQGTSKCNCSSCAKGRFWKAFIDASALRMTAGSDHLTEYRFGGKTIAHFFCRTCGVKPFGRGETANMGAFYAINLACLDDLTPEALLAAPVEYQDGRHDHWENQPAEVRHL</sequence>
<evidence type="ECO:0000256" key="1">
    <source>
        <dbReference type="ARBA" id="ARBA00005495"/>
    </source>
</evidence>